<protein>
    <submittedName>
        <fullName evidence="1">Uncharacterized protein</fullName>
    </submittedName>
</protein>
<accession>E1R4H2</accession>
<dbReference type="RefSeq" id="WP_013255175.1">
    <property type="nucleotide sequence ID" value="NC_014364.1"/>
</dbReference>
<name>E1R4H2_SEDSS</name>
<evidence type="ECO:0000313" key="1">
    <source>
        <dbReference type="EMBL" id="ADK81713.1"/>
    </source>
</evidence>
<gene>
    <name evidence="1" type="ordered locus">Spirs_2603</name>
</gene>
<dbReference type="KEGG" id="ssm:Spirs_2603"/>
<evidence type="ECO:0000313" key="2">
    <source>
        <dbReference type="Proteomes" id="UP000002318"/>
    </source>
</evidence>
<dbReference type="OrthoDB" id="350788at2"/>
<dbReference type="STRING" id="573413.Spirs_2603"/>
<dbReference type="AlphaFoldDB" id="E1R4H2"/>
<sequence length="87" mass="9877">MQVLGLKEIRKKDLAILYRREFTAVASIKHIGTEVQDKRVSFSIEHLPTGGTHIAVSFLDHIDYPLLPAIKSMKAYIAEQEREGRLS</sequence>
<dbReference type="HOGENOM" id="CLU_170137_1_0_12"/>
<dbReference type="Proteomes" id="UP000002318">
    <property type="component" value="Chromosome"/>
</dbReference>
<reference evidence="1 2" key="1">
    <citation type="journal article" date="2010" name="Stand. Genomic Sci.">
        <title>Complete genome sequence of Spirochaeta smaragdinae type strain (SEBR 4228).</title>
        <authorList>
            <person name="Mavromatis K."/>
            <person name="Yasawong M."/>
            <person name="Chertkov O."/>
            <person name="Lapidus A."/>
            <person name="Lucas S."/>
            <person name="Nolan M."/>
            <person name="Del Rio T.G."/>
            <person name="Tice H."/>
            <person name="Cheng J.F."/>
            <person name="Pitluck S."/>
            <person name="Liolios K."/>
            <person name="Ivanova N."/>
            <person name="Tapia R."/>
            <person name="Han C."/>
            <person name="Bruce D."/>
            <person name="Goodwin L."/>
            <person name="Pati A."/>
            <person name="Chen A."/>
            <person name="Palaniappan K."/>
            <person name="Land M."/>
            <person name="Hauser L."/>
            <person name="Chang Y.J."/>
            <person name="Jeffries C.D."/>
            <person name="Detter J.C."/>
            <person name="Rohde M."/>
            <person name="Brambilla E."/>
            <person name="Spring S."/>
            <person name="Goker M."/>
            <person name="Sikorski J."/>
            <person name="Woyke T."/>
            <person name="Bristow J."/>
            <person name="Eisen J.A."/>
            <person name="Markowitz V."/>
            <person name="Hugenholtz P."/>
            <person name="Klenk H.P."/>
            <person name="Kyrpides N.C."/>
        </authorList>
    </citation>
    <scope>NUCLEOTIDE SEQUENCE [LARGE SCALE GENOMIC DNA]</scope>
    <source>
        <strain evidence="2">DSM 11293 / JCM 15392 / SEBR 4228</strain>
    </source>
</reference>
<dbReference type="eggNOG" id="ENOG502ZK7K">
    <property type="taxonomic scope" value="Bacteria"/>
</dbReference>
<proteinExistence type="predicted"/>
<organism evidence="1 2">
    <name type="scientific">Sediminispirochaeta smaragdinae (strain DSM 11293 / JCM 15392 / SEBR 4228)</name>
    <name type="common">Spirochaeta smaragdinae</name>
    <dbReference type="NCBI Taxonomy" id="573413"/>
    <lineage>
        <taxon>Bacteria</taxon>
        <taxon>Pseudomonadati</taxon>
        <taxon>Spirochaetota</taxon>
        <taxon>Spirochaetia</taxon>
        <taxon>Spirochaetales</taxon>
        <taxon>Spirochaetaceae</taxon>
        <taxon>Sediminispirochaeta</taxon>
    </lineage>
</organism>
<dbReference type="EMBL" id="CP002116">
    <property type="protein sequence ID" value="ADK81713.1"/>
    <property type="molecule type" value="Genomic_DNA"/>
</dbReference>
<keyword evidence="2" id="KW-1185">Reference proteome</keyword>